<name>A0A9P4U4M5_9PEZI</name>
<evidence type="ECO:0000313" key="2">
    <source>
        <dbReference type="EMBL" id="KAF2436821.1"/>
    </source>
</evidence>
<dbReference type="EMBL" id="MU007009">
    <property type="protein sequence ID" value="KAF2436821.1"/>
    <property type="molecule type" value="Genomic_DNA"/>
</dbReference>
<feature type="region of interest" description="Disordered" evidence="1">
    <location>
        <begin position="1"/>
        <end position="20"/>
    </location>
</feature>
<gene>
    <name evidence="2" type="ORF">EJ08DRAFT_654992</name>
</gene>
<feature type="region of interest" description="Disordered" evidence="1">
    <location>
        <begin position="126"/>
        <end position="176"/>
    </location>
</feature>
<evidence type="ECO:0000313" key="3">
    <source>
        <dbReference type="Proteomes" id="UP000800235"/>
    </source>
</evidence>
<reference evidence="2" key="1">
    <citation type="journal article" date="2020" name="Stud. Mycol.">
        <title>101 Dothideomycetes genomes: a test case for predicting lifestyles and emergence of pathogens.</title>
        <authorList>
            <person name="Haridas S."/>
            <person name="Albert R."/>
            <person name="Binder M."/>
            <person name="Bloem J."/>
            <person name="Labutti K."/>
            <person name="Salamov A."/>
            <person name="Andreopoulos B."/>
            <person name="Baker S."/>
            <person name="Barry K."/>
            <person name="Bills G."/>
            <person name="Bluhm B."/>
            <person name="Cannon C."/>
            <person name="Castanera R."/>
            <person name="Culley D."/>
            <person name="Daum C."/>
            <person name="Ezra D."/>
            <person name="Gonzalez J."/>
            <person name="Henrissat B."/>
            <person name="Kuo A."/>
            <person name="Liang C."/>
            <person name="Lipzen A."/>
            <person name="Lutzoni F."/>
            <person name="Magnuson J."/>
            <person name="Mondo S."/>
            <person name="Nolan M."/>
            <person name="Ohm R."/>
            <person name="Pangilinan J."/>
            <person name="Park H.-J."/>
            <person name="Ramirez L."/>
            <person name="Alfaro M."/>
            <person name="Sun H."/>
            <person name="Tritt A."/>
            <person name="Yoshinaga Y."/>
            <person name="Zwiers L.-H."/>
            <person name="Turgeon B."/>
            <person name="Goodwin S."/>
            <person name="Spatafora J."/>
            <person name="Crous P."/>
            <person name="Grigoriev I."/>
        </authorList>
    </citation>
    <scope>NUCLEOTIDE SEQUENCE</scope>
    <source>
        <strain evidence="2">CBS 130266</strain>
    </source>
</reference>
<proteinExistence type="predicted"/>
<feature type="region of interest" description="Disordered" evidence="1">
    <location>
        <begin position="211"/>
        <end position="341"/>
    </location>
</feature>
<feature type="compositionally biased region" description="Polar residues" evidence="1">
    <location>
        <begin position="211"/>
        <end position="231"/>
    </location>
</feature>
<comment type="caution">
    <text evidence="2">The sequence shown here is derived from an EMBL/GenBank/DDBJ whole genome shotgun (WGS) entry which is preliminary data.</text>
</comment>
<dbReference type="AlphaFoldDB" id="A0A9P4U4M5"/>
<feature type="compositionally biased region" description="Polar residues" evidence="1">
    <location>
        <begin position="466"/>
        <end position="475"/>
    </location>
</feature>
<feature type="compositionally biased region" description="Polar residues" evidence="1">
    <location>
        <begin position="126"/>
        <end position="140"/>
    </location>
</feature>
<accession>A0A9P4U4M5</accession>
<feature type="region of interest" description="Disordered" evidence="1">
    <location>
        <begin position="555"/>
        <end position="586"/>
    </location>
</feature>
<dbReference type="Proteomes" id="UP000800235">
    <property type="component" value="Unassembled WGS sequence"/>
</dbReference>
<evidence type="ECO:0000256" key="1">
    <source>
        <dbReference type="SAM" id="MobiDB-lite"/>
    </source>
</evidence>
<feature type="compositionally biased region" description="Polar residues" evidence="1">
    <location>
        <begin position="155"/>
        <end position="176"/>
    </location>
</feature>
<dbReference type="OrthoDB" id="3794856at2759"/>
<sequence length="586" mass="64762">MEEQNNATHEAHPADGPIDNSSNAWMANFIDFLGDPEAAQPVDSSSNPVLYNNVGFATAQPPSLPTTTTTMAIHSQHLANAIPAEQTSPRLKVEPFTDSSFTSLLSPQISQYAPMAPTNTRQSFWPQQGTPQQLSMSNPLQRFGYYGNTRGGEGTSQFLQPTTNSVYNDNRAQNTRSNTIINRTGLPMSVNNGNAFAPNYAYNLSHLPTPQYPQFPQGNTPNVAASSNTPQRQHHRVQSHGHIANTFSSPNQWQGAQLPTQESSPSPFAYRSPQQLIPQDIEPKHEPDSSLPNSPVIAPANRKRRLEASPDAEGSIPQVRRGRNAGTPQTGTKKYAKLDSRPTQSLESSIYGPFQGYYRSSAEAKESLSGPKWHPPRGLNFPITEQEKMDYVKHIYDAMTNYGCFYDHLEGKSKNRMLTQSYPVEEIEARCWEVVEAAIELHEHGSSLSSWADPTVSSRKAKEFAHSSSTPSNGKGKQISHPAKAHPDHEFDFEERINQICRTVTEFKSACCDIMDGIKLQAVVYAPTTTWRTKYSNLNSNDNRKPVYADGQEIKKRRMAQQQAEAEVEGDTASTTGVGDADPLGQ</sequence>
<feature type="compositionally biased region" description="Polar residues" evidence="1">
    <location>
        <begin position="245"/>
        <end position="277"/>
    </location>
</feature>
<organism evidence="2 3">
    <name type="scientific">Tothia fuscella</name>
    <dbReference type="NCBI Taxonomy" id="1048955"/>
    <lineage>
        <taxon>Eukaryota</taxon>
        <taxon>Fungi</taxon>
        <taxon>Dikarya</taxon>
        <taxon>Ascomycota</taxon>
        <taxon>Pezizomycotina</taxon>
        <taxon>Dothideomycetes</taxon>
        <taxon>Pleosporomycetidae</taxon>
        <taxon>Venturiales</taxon>
        <taxon>Cylindrosympodiaceae</taxon>
        <taxon>Tothia</taxon>
    </lineage>
</organism>
<feature type="region of interest" description="Disordered" evidence="1">
    <location>
        <begin position="459"/>
        <end position="486"/>
    </location>
</feature>
<protein>
    <submittedName>
        <fullName evidence="2">Uncharacterized protein</fullName>
    </submittedName>
</protein>
<keyword evidence="3" id="KW-1185">Reference proteome</keyword>